<dbReference type="InterPro" id="IPR003423">
    <property type="entry name" value="OMP_efflux"/>
</dbReference>
<evidence type="ECO:0000313" key="11">
    <source>
        <dbReference type="EMBL" id="SCZ37707.1"/>
    </source>
</evidence>
<proteinExistence type="inferred from homology"/>
<dbReference type="NCBIfam" id="TIGR01845">
    <property type="entry name" value="outer_NodT"/>
    <property type="match status" value="1"/>
</dbReference>
<dbReference type="GO" id="GO:0015562">
    <property type="term" value="F:efflux transmembrane transporter activity"/>
    <property type="evidence" value="ECO:0007669"/>
    <property type="project" value="InterPro"/>
</dbReference>
<dbReference type="PANTHER" id="PTHR30203">
    <property type="entry name" value="OUTER MEMBRANE CATION EFFLUX PROTEIN"/>
    <property type="match status" value="1"/>
</dbReference>
<dbReference type="eggNOG" id="COG1538">
    <property type="taxonomic scope" value="Bacteria"/>
</dbReference>
<keyword evidence="6 9" id="KW-0564">Palmitate</keyword>
<dbReference type="STRING" id="237610.BJP27_17880"/>
<dbReference type="PROSITE" id="PS51257">
    <property type="entry name" value="PROKAR_LIPOPROTEIN"/>
    <property type="match status" value="1"/>
</dbReference>
<accession>A0A1G5NJY6</accession>
<evidence type="ECO:0000256" key="3">
    <source>
        <dbReference type="ARBA" id="ARBA00022452"/>
    </source>
</evidence>
<evidence type="ECO:0000256" key="7">
    <source>
        <dbReference type="ARBA" id="ARBA00023237"/>
    </source>
</evidence>
<keyword evidence="7" id="KW-0998">Cell outer membrane</keyword>
<comment type="caution">
    <text evidence="11">The sequence shown here is derived from an EMBL/GenBank/DDBJ whole genome shotgun (WGS) entry which is preliminary data.</text>
</comment>
<keyword evidence="3 9" id="KW-1134">Transmembrane beta strand</keyword>
<keyword evidence="8 9" id="KW-0449">Lipoprotein</keyword>
<evidence type="ECO:0000313" key="12">
    <source>
        <dbReference type="Proteomes" id="UP000183046"/>
    </source>
</evidence>
<protein>
    <submittedName>
        <fullName evidence="11">Outer membrane protein, multidrug efflux system</fullName>
    </submittedName>
</protein>
<dbReference type="EMBL" id="FMWB01000006">
    <property type="protein sequence ID" value="SCZ37707.1"/>
    <property type="molecule type" value="Genomic_DNA"/>
</dbReference>
<dbReference type="AlphaFoldDB" id="A0A1G5NJY6"/>
<feature type="coiled-coil region" evidence="10">
    <location>
        <begin position="248"/>
        <end position="275"/>
    </location>
</feature>
<dbReference type="Pfam" id="PF02321">
    <property type="entry name" value="OEP"/>
    <property type="match status" value="2"/>
</dbReference>
<keyword evidence="5 9" id="KW-0472">Membrane</keyword>
<dbReference type="GO" id="GO:0009279">
    <property type="term" value="C:cell outer membrane"/>
    <property type="evidence" value="ECO:0007669"/>
    <property type="project" value="UniProtKB-SubCell"/>
</dbReference>
<dbReference type="Gene3D" id="2.20.200.10">
    <property type="entry name" value="Outer membrane efflux proteins (OEP)"/>
    <property type="match status" value="1"/>
</dbReference>
<keyword evidence="4 9" id="KW-0812">Transmembrane</keyword>
<sequence length="507" mass="55586">MARKDTDMKKSLLAVVVGMLAVSGCSLIPDYQRPNAPVENAWPHGQAYDALTVNRDQQAADIGWRDFYRDPALQQLIQLSLDNNRDLRQAALNVRLYQAQYRVQRAELFPDISVSGTGTRTRQPEDLSQVSAIRELLAGNSANGAGGGGGGSISSQYSVTLGFTSYELDLFGRLRSLSEQALLNYFATSEGRRSTQISLVSEVANAYYAWLTDQRMLQLTRETLDAYQRSYDLTRQTVENGVASGLDLRQSRTALEGARANLAQYTRQVAQDRNALALLLGTSIPADLPQGKGLDGKDLLADLPANLPSDLLQKRPDILQSELQLRAANANIGAARAAFFPRISLTAQGGTASRDLNGLFDAGSGYWTFSPSINIPIFTAGSLKASLDAARIQKDINVATYEKSIQTAFREVADALAAKGTYDDQLQAQQDLVQASQEYYDLANLRYRQGIDNYLTVLDAQRSLYSAQQQLITDRLNQLNSEVTLYKALGGGWLERSQTRPPLAAKP</sequence>
<gene>
    <name evidence="11" type="ORF">SAMN05216279_106198</name>
</gene>
<reference evidence="12" key="1">
    <citation type="submission" date="2016-10" db="EMBL/GenBank/DDBJ databases">
        <authorList>
            <person name="de Groot N.N."/>
        </authorList>
    </citation>
    <scope>NUCLEOTIDE SEQUENCE [LARGE SCALE GENOMIC DNA]</scope>
    <source>
        <strain evidence="12">DSM 15758</strain>
    </source>
</reference>
<dbReference type="InterPro" id="IPR010131">
    <property type="entry name" value="MdtP/NodT-like"/>
</dbReference>
<name>A0A1G5NJY6_9PSED</name>
<evidence type="ECO:0000256" key="9">
    <source>
        <dbReference type="RuleBase" id="RU362097"/>
    </source>
</evidence>
<evidence type="ECO:0000256" key="1">
    <source>
        <dbReference type="ARBA" id="ARBA00004459"/>
    </source>
</evidence>
<evidence type="ECO:0000256" key="2">
    <source>
        <dbReference type="ARBA" id="ARBA00007613"/>
    </source>
</evidence>
<evidence type="ECO:0000256" key="8">
    <source>
        <dbReference type="ARBA" id="ARBA00023288"/>
    </source>
</evidence>
<evidence type="ECO:0000256" key="6">
    <source>
        <dbReference type="ARBA" id="ARBA00023139"/>
    </source>
</evidence>
<evidence type="ECO:0000256" key="5">
    <source>
        <dbReference type="ARBA" id="ARBA00023136"/>
    </source>
</evidence>
<keyword evidence="10" id="KW-0175">Coiled coil</keyword>
<evidence type="ECO:0000256" key="10">
    <source>
        <dbReference type="SAM" id="Coils"/>
    </source>
</evidence>
<dbReference type="Gene3D" id="1.20.1600.10">
    <property type="entry name" value="Outer membrane efflux proteins (OEP)"/>
    <property type="match status" value="1"/>
</dbReference>
<organism evidence="11 12">
    <name type="scientific">Pseudomonas oryzihabitans</name>
    <dbReference type="NCBI Taxonomy" id="47885"/>
    <lineage>
        <taxon>Bacteria</taxon>
        <taxon>Pseudomonadati</taxon>
        <taxon>Pseudomonadota</taxon>
        <taxon>Gammaproteobacteria</taxon>
        <taxon>Pseudomonadales</taxon>
        <taxon>Pseudomonadaceae</taxon>
        <taxon>Pseudomonas</taxon>
    </lineage>
</organism>
<dbReference type="Proteomes" id="UP000183046">
    <property type="component" value="Unassembled WGS sequence"/>
</dbReference>
<comment type="similarity">
    <text evidence="2 9">Belongs to the outer membrane factor (OMF) (TC 1.B.17) family.</text>
</comment>
<comment type="subcellular location">
    <subcellularLocation>
        <location evidence="1 9">Cell outer membrane</location>
        <topology evidence="1 9">Lipid-anchor</topology>
    </subcellularLocation>
</comment>
<dbReference type="PANTHER" id="PTHR30203:SF32">
    <property type="entry name" value="CATION EFFLUX SYSTEM PROTEIN CUSC"/>
    <property type="match status" value="1"/>
</dbReference>
<dbReference type="SUPFAM" id="SSF56954">
    <property type="entry name" value="Outer membrane efflux proteins (OEP)"/>
    <property type="match status" value="1"/>
</dbReference>
<evidence type="ECO:0000256" key="4">
    <source>
        <dbReference type="ARBA" id="ARBA00022692"/>
    </source>
</evidence>